<feature type="transmembrane region" description="Helical" evidence="5">
    <location>
        <begin position="428"/>
        <end position="449"/>
    </location>
</feature>
<dbReference type="STRING" id="983966.A0A1E4S0N7"/>
<keyword evidence="4 5" id="KW-0472">Membrane</keyword>
<dbReference type="OrthoDB" id="2499604at2759"/>
<dbReference type="Pfam" id="PF03547">
    <property type="entry name" value="Mem_trans"/>
    <property type="match status" value="1"/>
</dbReference>
<dbReference type="EMBL" id="KV453932">
    <property type="protein sequence ID" value="ODV73055.1"/>
    <property type="molecule type" value="Genomic_DNA"/>
</dbReference>
<name>A0A1E4S0N7_CYBJN</name>
<dbReference type="GO" id="GO:0016020">
    <property type="term" value="C:membrane"/>
    <property type="evidence" value="ECO:0007669"/>
    <property type="project" value="UniProtKB-SubCell"/>
</dbReference>
<feature type="transmembrane region" description="Helical" evidence="5">
    <location>
        <begin position="319"/>
        <end position="340"/>
    </location>
</feature>
<evidence type="ECO:0000256" key="2">
    <source>
        <dbReference type="ARBA" id="ARBA00022692"/>
    </source>
</evidence>
<gene>
    <name evidence="6" type="ORF">CYBJADRAFT_128371</name>
</gene>
<organism evidence="6 7">
    <name type="scientific">Cyberlindnera jadinii (strain ATCC 18201 / CBS 1600 / BCRC 20928 / JCM 3617 / NBRC 0987 / NRRL Y-1542)</name>
    <name type="common">Torula yeast</name>
    <name type="synonym">Candida utilis</name>
    <dbReference type="NCBI Taxonomy" id="983966"/>
    <lineage>
        <taxon>Eukaryota</taxon>
        <taxon>Fungi</taxon>
        <taxon>Dikarya</taxon>
        <taxon>Ascomycota</taxon>
        <taxon>Saccharomycotina</taxon>
        <taxon>Saccharomycetes</taxon>
        <taxon>Phaffomycetales</taxon>
        <taxon>Phaffomycetaceae</taxon>
        <taxon>Cyberlindnera</taxon>
    </lineage>
</organism>
<dbReference type="OMA" id="WSWGYHI"/>
<dbReference type="PANTHER" id="PTHR31794:SF2">
    <property type="entry name" value="AUXIN EFFLUX TRANSPORTER FAMILY PROTEIN (EUROFUNG)"/>
    <property type="match status" value="1"/>
</dbReference>
<dbReference type="AlphaFoldDB" id="A0A1E4S0N7"/>
<dbReference type="PANTHER" id="PTHR31794">
    <property type="entry name" value="AUXIN EFFLUX TRANSPORTER FAMILY PROTEIN (EUROFUNG)"/>
    <property type="match status" value="1"/>
</dbReference>
<evidence type="ECO:0000256" key="3">
    <source>
        <dbReference type="ARBA" id="ARBA00022989"/>
    </source>
</evidence>
<feature type="transmembrane region" description="Helical" evidence="5">
    <location>
        <begin position="360"/>
        <end position="379"/>
    </location>
</feature>
<keyword evidence="3 5" id="KW-1133">Transmembrane helix</keyword>
<keyword evidence="2 5" id="KW-0812">Transmembrane</keyword>
<comment type="subcellular location">
    <subcellularLocation>
        <location evidence="1">Membrane</location>
        <topology evidence="1">Multi-pass membrane protein</topology>
    </subcellularLocation>
</comment>
<accession>A0A1E4S0N7</accession>
<feature type="transmembrane region" description="Helical" evidence="5">
    <location>
        <begin position="12"/>
        <end position="33"/>
    </location>
</feature>
<proteinExistence type="predicted"/>
<dbReference type="RefSeq" id="XP_020070094.1">
    <property type="nucleotide sequence ID" value="XM_020212763.1"/>
</dbReference>
<reference evidence="6 7" key="1">
    <citation type="journal article" date="2016" name="Proc. Natl. Acad. Sci. U.S.A.">
        <title>Comparative genomics of biotechnologically important yeasts.</title>
        <authorList>
            <person name="Riley R."/>
            <person name="Haridas S."/>
            <person name="Wolfe K.H."/>
            <person name="Lopes M.R."/>
            <person name="Hittinger C.T."/>
            <person name="Goeker M."/>
            <person name="Salamov A.A."/>
            <person name="Wisecaver J.H."/>
            <person name="Long T.M."/>
            <person name="Calvey C.H."/>
            <person name="Aerts A.L."/>
            <person name="Barry K.W."/>
            <person name="Choi C."/>
            <person name="Clum A."/>
            <person name="Coughlan A.Y."/>
            <person name="Deshpande S."/>
            <person name="Douglass A.P."/>
            <person name="Hanson S.J."/>
            <person name="Klenk H.-P."/>
            <person name="LaButti K.M."/>
            <person name="Lapidus A."/>
            <person name="Lindquist E.A."/>
            <person name="Lipzen A.M."/>
            <person name="Meier-Kolthoff J.P."/>
            <person name="Ohm R.A."/>
            <person name="Otillar R.P."/>
            <person name="Pangilinan J.L."/>
            <person name="Peng Y."/>
            <person name="Rokas A."/>
            <person name="Rosa C.A."/>
            <person name="Scheuner C."/>
            <person name="Sibirny A.A."/>
            <person name="Slot J.C."/>
            <person name="Stielow J.B."/>
            <person name="Sun H."/>
            <person name="Kurtzman C.P."/>
            <person name="Blackwell M."/>
            <person name="Grigoriev I.V."/>
            <person name="Jeffries T.W."/>
        </authorList>
    </citation>
    <scope>NUCLEOTIDE SEQUENCE [LARGE SCALE GENOMIC DNA]</scope>
    <source>
        <strain evidence="7">ATCC 18201 / CBS 1600 / BCRC 20928 / JCM 3617 / NBRC 0987 / NRRL Y-1542</strain>
    </source>
</reference>
<dbReference type="Proteomes" id="UP000094389">
    <property type="component" value="Unassembled WGS sequence"/>
</dbReference>
<evidence type="ECO:0000256" key="5">
    <source>
        <dbReference type="SAM" id="Phobius"/>
    </source>
</evidence>
<evidence type="ECO:0000256" key="1">
    <source>
        <dbReference type="ARBA" id="ARBA00004141"/>
    </source>
</evidence>
<dbReference type="InterPro" id="IPR004776">
    <property type="entry name" value="Mem_transp_PIN-like"/>
</dbReference>
<evidence type="ECO:0000256" key="4">
    <source>
        <dbReference type="ARBA" id="ARBA00023136"/>
    </source>
</evidence>
<dbReference type="GeneID" id="30987159"/>
<protein>
    <submittedName>
        <fullName evidence="6">Auxin efflux carrier</fullName>
    </submittedName>
</protein>
<sequence length="460" mass="49555">MIGEVLSFGEVAFLTFQAVVEVIIVCLLGFWAAKVGLLNKTAQKQISALNVDLFTPAMIFSKLAPSLSLKKLFEIFIIPVFYAVSTGISYLVSRAVSAYLNLDEYESNFVTAMSVFGNSNSLPVSLTLALSYTLPNLEWDNVENDTPEQVASRGILYLLIFQQIGQVLRWSWGYNTLLKRIPTQPINYTEENQIGDAHVTDGYNNKGSTVTLGDEVADASESSSIKRPGSAVSATTPLLASSPAGSTDALQFSATPSSEIASGDAYAGNIFTKIYNRFMGAMNPPLWAMLASVIVAVIHPLQHLFFKDNGFVQNTVSKAISELGAVCIPLILVVLGSNLYPSDDILPATPHYTRIVVGSLVSRMVIPPLILLPLIAVCVKIFPVSILDDPIFLVVAFILTISPPAIQLSQICQLNELFEMEMAGVLFWGYAILTLPATIGIVAAALSVLQWASPPPVASG</sequence>
<feature type="transmembrane region" description="Helical" evidence="5">
    <location>
        <begin position="391"/>
        <end position="408"/>
    </location>
</feature>
<evidence type="ECO:0000313" key="7">
    <source>
        <dbReference type="Proteomes" id="UP000094389"/>
    </source>
</evidence>
<keyword evidence="7" id="KW-1185">Reference proteome</keyword>
<feature type="transmembrane region" description="Helical" evidence="5">
    <location>
        <begin position="72"/>
        <end position="92"/>
    </location>
</feature>
<evidence type="ECO:0000313" key="6">
    <source>
        <dbReference type="EMBL" id="ODV73055.1"/>
    </source>
</evidence>
<dbReference type="GO" id="GO:0055085">
    <property type="term" value="P:transmembrane transport"/>
    <property type="evidence" value="ECO:0007669"/>
    <property type="project" value="InterPro"/>
</dbReference>
<dbReference type="GO" id="GO:0005783">
    <property type="term" value="C:endoplasmic reticulum"/>
    <property type="evidence" value="ECO:0007669"/>
    <property type="project" value="TreeGrafter"/>
</dbReference>
<feature type="transmembrane region" description="Helical" evidence="5">
    <location>
        <begin position="286"/>
        <end position="307"/>
    </location>
</feature>